<dbReference type="InterPro" id="IPR009843">
    <property type="entry name" value="DUF1403"/>
</dbReference>
<dbReference type="Pfam" id="PF07183">
    <property type="entry name" value="DUF1403"/>
    <property type="match status" value="1"/>
</dbReference>
<gene>
    <name evidence="1" type="ORF">ACFOHV_22550</name>
</gene>
<proteinExistence type="predicted"/>
<organism evidence="1 2">
    <name type="scientific">Ciceribacter thiooxidans</name>
    <dbReference type="NCBI Taxonomy" id="1969821"/>
    <lineage>
        <taxon>Bacteria</taxon>
        <taxon>Pseudomonadati</taxon>
        <taxon>Pseudomonadota</taxon>
        <taxon>Alphaproteobacteria</taxon>
        <taxon>Hyphomicrobiales</taxon>
        <taxon>Rhizobiaceae</taxon>
        <taxon>Ciceribacter</taxon>
    </lineage>
</organism>
<keyword evidence="2" id="KW-1185">Reference proteome</keyword>
<evidence type="ECO:0000313" key="1">
    <source>
        <dbReference type="EMBL" id="MFC3166067.1"/>
    </source>
</evidence>
<dbReference type="EMBL" id="JBHRTG010000019">
    <property type="protein sequence ID" value="MFC3166067.1"/>
    <property type="molecule type" value="Genomic_DNA"/>
</dbReference>
<sequence>MDSFTDSSTVASSRPAAVPIWAQARGTVDGEVDASFMAGAALTMLYERVRETPAWAGCWRNRLALASAHAAVRLMGRKEDETSLRDAVLLCPPGGDPGPAGRVLVAYRRLASRKAAMTETTIREVADLLALRWDEALADVPAFIDELLQSRRAVPIVIAALVERVVAMRPDAEVLAWWLADWVLARLIHLELPVPLFTQARYGAAFRAAGGGRSRPGDEGFARAVCLALALQVPDALRLAAEIERRAGSLMTVSPKVRTKGREGVIERLLSDDAVAASLPGTGLSRWAGRRLFERLEAFGAIRELSGRPTFRIYGL</sequence>
<protein>
    <submittedName>
        <fullName evidence="1">DUF1403 family protein</fullName>
    </submittedName>
</protein>
<evidence type="ECO:0000313" key="2">
    <source>
        <dbReference type="Proteomes" id="UP001595647"/>
    </source>
</evidence>
<name>A0ABV7ICK2_9HYPH</name>
<dbReference type="RefSeq" id="WP_244658880.1">
    <property type="nucleotide sequence ID" value="NZ_CP059897.1"/>
</dbReference>
<dbReference type="Proteomes" id="UP001595647">
    <property type="component" value="Unassembled WGS sequence"/>
</dbReference>
<reference evidence="2" key="1">
    <citation type="journal article" date="2019" name="Int. J. Syst. Evol. Microbiol.">
        <title>The Global Catalogue of Microorganisms (GCM) 10K type strain sequencing project: providing services to taxonomists for standard genome sequencing and annotation.</title>
        <authorList>
            <consortium name="The Broad Institute Genomics Platform"/>
            <consortium name="The Broad Institute Genome Sequencing Center for Infectious Disease"/>
            <person name="Wu L."/>
            <person name="Ma J."/>
        </authorList>
    </citation>
    <scope>NUCLEOTIDE SEQUENCE [LARGE SCALE GENOMIC DNA]</scope>
    <source>
        <strain evidence="2">KCTC 52231</strain>
    </source>
</reference>
<accession>A0ABV7ICK2</accession>
<comment type="caution">
    <text evidence="1">The sequence shown here is derived from an EMBL/GenBank/DDBJ whole genome shotgun (WGS) entry which is preliminary data.</text>
</comment>